<reference evidence="2 3" key="1">
    <citation type="submission" date="2015-01" db="EMBL/GenBank/DDBJ databases">
        <title>The Genome Sequence of Capronia semiimmersa CBS27337.</title>
        <authorList>
            <consortium name="The Broad Institute Genomics Platform"/>
            <person name="Cuomo C."/>
            <person name="de Hoog S."/>
            <person name="Gorbushina A."/>
            <person name="Stielow B."/>
            <person name="Teixiera M."/>
            <person name="Abouelleil A."/>
            <person name="Chapman S.B."/>
            <person name="Priest M."/>
            <person name="Young S.K."/>
            <person name="Wortman J."/>
            <person name="Nusbaum C."/>
            <person name="Birren B."/>
        </authorList>
    </citation>
    <scope>NUCLEOTIDE SEQUENCE [LARGE SCALE GENOMIC DNA]</scope>
    <source>
        <strain evidence="2 3">CBS 27337</strain>
    </source>
</reference>
<evidence type="ECO:0000313" key="3">
    <source>
        <dbReference type="Proteomes" id="UP000054266"/>
    </source>
</evidence>
<dbReference type="EMBL" id="KN846960">
    <property type="protein sequence ID" value="KIW66037.1"/>
    <property type="molecule type" value="Genomic_DNA"/>
</dbReference>
<name>A0A0D2DVB3_9EURO</name>
<feature type="region of interest" description="Disordered" evidence="1">
    <location>
        <begin position="17"/>
        <end position="96"/>
    </location>
</feature>
<dbReference type="Proteomes" id="UP000054266">
    <property type="component" value="Unassembled WGS sequence"/>
</dbReference>
<organism evidence="2 3">
    <name type="scientific">Phialophora macrospora</name>
    <dbReference type="NCBI Taxonomy" id="1851006"/>
    <lineage>
        <taxon>Eukaryota</taxon>
        <taxon>Fungi</taxon>
        <taxon>Dikarya</taxon>
        <taxon>Ascomycota</taxon>
        <taxon>Pezizomycotina</taxon>
        <taxon>Eurotiomycetes</taxon>
        <taxon>Chaetothyriomycetidae</taxon>
        <taxon>Chaetothyriales</taxon>
        <taxon>Herpotrichiellaceae</taxon>
        <taxon>Phialophora</taxon>
    </lineage>
</organism>
<dbReference type="HOGENOM" id="CLU_1102676_0_0_1"/>
<keyword evidence="3" id="KW-1185">Reference proteome</keyword>
<evidence type="ECO:0000256" key="1">
    <source>
        <dbReference type="SAM" id="MobiDB-lite"/>
    </source>
</evidence>
<dbReference type="AlphaFoldDB" id="A0A0D2DVB3"/>
<proteinExistence type="predicted"/>
<sequence>MKCLLCFLDRVRIHTTRARSRQCAPRSSPERQSNRVSPNQDPNRRNLPIHHSQTNDSHPDPRQPTIFGPGESPSTPSLRNADPSLQSKPSPECPEADADQVASLVCKLQRKVIRYVEGLSLQSDERSLARSRIYEIVISLAQSATRNPEEYKEVARSLQEELIKPLSSLSRANTDLIEICSLGHEINSTIKEIGRNYAFEEVDRNRSTKGKRTEFPAVKRDGTPLLEEVEFEDHVSNE</sequence>
<gene>
    <name evidence="2" type="ORF">PV04_08246</name>
</gene>
<protein>
    <submittedName>
        <fullName evidence="2">Uncharacterized protein</fullName>
    </submittedName>
</protein>
<evidence type="ECO:0000313" key="2">
    <source>
        <dbReference type="EMBL" id="KIW66037.1"/>
    </source>
</evidence>
<accession>A0A0D2DVB3</accession>
<feature type="compositionally biased region" description="Polar residues" evidence="1">
    <location>
        <begin position="72"/>
        <end position="89"/>
    </location>
</feature>